<evidence type="ECO:0000313" key="2">
    <source>
        <dbReference type="Proteomes" id="UP000316916"/>
    </source>
</evidence>
<organism evidence="1 2">
    <name type="scientific">Chryseobacterium rhizoplanae</name>
    <dbReference type="NCBI Taxonomy" id="1609531"/>
    <lineage>
        <taxon>Bacteria</taxon>
        <taxon>Pseudomonadati</taxon>
        <taxon>Bacteroidota</taxon>
        <taxon>Flavobacteriia</taxon>
        <taxon>Flavobacteriales</taxon>
        <taxon>Weeksellaceae</taxon>
        <taxon>Chryseobacterium group</taxon>
        <taxon>Chryseobacterium</taxon>
    </lineage>
</organism>
<dbReference type="Proteomes" id="UP000316916">
    <property type="component" value="Unassembled WGS sequence"/>
</dbReference>
<protein>
    <submittedName>
        <fullName evidence="1">Uncharacterized protein</fullName>
    </submittedName>
</protein>
<keyword evidence="2" id="KW-1185">Reference proteome</keyword>
<dbReference type="EMBL" id="FXTC01000002">
    <property type="protein sequence ID" value="SMO56181.1"/>
    <property type="molecule type" value="Genomic_DNA"/>
</dbReference>
<sequence>MESLSWDTDTEVYNIVGTDHVATTGICNNERKWFHDQSRN</sequence>
<proteinExistence type="predicted"/>
<name>A0A521CBJ9_9FLAO</name>
<evidence type="ECO:0000313" key="1">
    <source>
        <dbReference type="EMBL" id="SMO56181.1"/>
    </source>
</evidence>
<dbReference type="RefSeq" id="WP_262712099.1">
    <property type="nucleotide sequence ID" value="NZ_FXTC01000002.1"/>
</dbReference>
<dbReference type="AlphaFoldDB" id="A0A521CBJ9"/>
<gene>
    <name evidence="1" type="ORF">SAMN06265171_102623</name>
</gene>
<reference evidence="1 2" key="1">
    <citation type="submission" date="2017-05" db="EMBL/GenBank/DDBJ databases">
        <authorList>
            <person name="Varghese N."/>
            <person name="Submissions S."/>
        </authorList>
    </citation>
    <scope>NUCLEOTIDE SEQUENCE [LARGE SCALE GENOMIC DNA]</scope>
    <source>
        <strain evidence="1 2">DSM 29371</strain>
    </source>
</reference>
<accession>A0A521CBJ9</accession>